<evidence type="ECO:0000313" key="1">
    <source>
        <dbReference type="EMBL" id="KAK7067164.1"/>
    </source>
</evidence>
<organism evidence="1 2">
    <name type="scientific">Halocaridina rubra</name>
    <name type="common">Hawaiian red shrimp</name>
    <dbReference type="NCBI Taxonomy" id="373956"/>
    <lineage>
        <taxon>Eukaryota</taxon>
        <taxon>Metazoa</taxon>
        <taxon>Ecdysozoa</taxon>
        <taxon>Arthropoda</taxon>
        <taxon>Crustacea</taxon>
        <taxon>Multicrustacea</taxon>
        <taxon>Malacostraca</taxon>
        <taxon>Eumalacostraca</taxon>
        <taxon>Eucarida</taxon>
        <taxon>Decapoda</taxon>
        <taxon>Pleocyemata</taxon>
        <taxon>Caridea</taxon>
        <taxon>Atyoidea</taxon>
        <taxon>Atyidae</taxon>
        <taxon>Halocaridina</taxon>
    </lineage>
</organism>
<sequence>MTSVQPENNTELNPLLYGYDKEDELLTLIWAADPFQKNGPCTVPVLNAQQIDVHVERMDRRVAGVASAR</sequence>
<dbReference type="AlphaFoldDB" id="A0AAN8ZXL5"/>
<reference evidence="1 2" key="1">
    <citation type="submission" date="2023-11" db="EMBL/GenBank/DDBJ databases">
        <title>Halocaridina rubra genome assembly.</title>
        <authorList>
            <person name="Smith C."/>
        </authorList>
    </citation>
    <scope>NUCLEOTIDE SEQUENCE [LARGE SCALE GENOMIC DNA]</scope>
    <source>
        <strain evidence="1">EP-1</strain>
        <tissue evidence="1">Whole</tissue>
    </source>
</reference>
<name>A0AAN8ZXL5_HALRR</name>
<accession>A0AAN8ZXL5</accession>
<protein>
    <submittedName>
        <fullName evidence="1">Uncharacterized protein</fullName>
    </submittedName>
</protein>
<dbReference type="EMBL" id="JAXCGZ010018910">
    <property type="protein sequence ID" value="KAK7067164.1"/>
    <property type="molecule type" value="Genomic_DNA"/>
</dbReference>
<proteinExistence type="predicted"/>
<keyword evidence="2" id="KW-1185">Reference proteome</keyword>
<feature type="non-terminal residue" evidence="1">
    <location>
        <position position="69"/>
    </location>
</feature>
<comment type="caution">
    <text evidence="1">The sequence shown here is derived from an EMBL/GenBank/DDBJ whole genome shotgun (WGS) entry which is preliminary data.</text>
</comment>
<dbReference type="Proteomes" id="UP001381693">
    <property type="component" value="Unassembled WGS sequence"/>
</dbReference>
<evidence type="ECO:0000313" key="2">
    <source>
        <dbReference type="Proteomes" id="UP001381693"/>
    </source>
</evidence>
<gene>
    <name evidence="1" type="ORF">SK128_022371</name>
</gene>